<dbReference type="RefSeq" id="WP_051013283.1">
    <property type="nucleotide sequence ID" value="NZ_NMVJ01000001.1"/>
</dbReference>
<feature type="transmembrane region" description="Helical" evidence="2">
    <location>
        <begin position="100"/>
        <end position="121"/>
    </location>
</feature>
<evidence type="ECO:0000256" key="2">
    <source>
        <dbReference type="SAM" id="Phobius"/>
    </source>
</evidence>
<evidence type="ECO:0000313" key="3">
    <source>
        <dbReference type="EMBL" id="OYN92795.1"/>
    </source>
</evidence>
<feature type="compositionally biased region" description="Low complexity" evidence="1">
    <location>
        <begin position="74"/>
        <end position="84"/>
    </location>
</feature>
<dbReference type="AlphaFoldDB" id="A0A255ET66"/>
<dbReference type="OrthoDB" id="5083998at2"/>
<feature type="region of interest" description="Disordered" evidence="1">
    <location>
        <begin position="59"/>
        <end position="87"/>
    </location>
</feature>
<keyword evidence="2" id="KW-1133">Transmembrane helix</keyword>
<accession>A0A255ET66</accession>
<comment type="caution">
    <text evidence="3">The sequence shown here is derived from an EMBL/GenBank/DDBJ whole genome shotgun (WGS) entry which is preliminary data.</text>
</comment>
<keyword evidence="4" id="KW-1185">Reference proteome</keyword>
<dbReference type="InterPro" id="IPR046151">
    <property type="entry name" value="DUF6153"/>
</dbReference>
<evidence type="ECO:0000313" key="4">
    <source>
        <dbReference type="Proteomes" id="UP000216300"/>
    </source>
</evidence>
<proteinExistence type="predicted"/>
<evidence type="ECO:0000256" key="1">
    <source>
        <dbReference type="SAM" id="MobiDB-lite"/>
    </source>
</evidence>
<keyword evidence="2" id="KW-0472">Membrane</keyword>
<feature type="transmembrane region" description="Helical" evidence="2">
    <location>
        <begin position="16"/>
        <end position="37"/>
    </location>
</feature>
<gene>
    <name evidence="3" type="ORF">CGZ91_02610</name>
</gene>
<dbReference type="Pfam" id="PF19650">
    <property type="entry name" value="DUF6153"/>
    <property type="match status" value="1"/>
</dbReference>
<dbReference type="Proteomes" id="UP000216300">
    <property type="component" value="Unassembled WGS sequence"/>
</dbReference>
<reference evidence="3 4" key="1">
    <citation type="submission" date="2017-07" db="EMBL/GenBank/DDBJ databases">
        <title>Draft whole genome sequences of clinical Proprionibacteriaceae strains.</title>
        <authorList>
            <person name="Bernier A.-M."/>
            <person name="Bernard K."/>
            <person name="Domingo M.-C."/>
        </authorList>
    </citation>
    <scope>NUCLEOTIDE SEQUENCE [LARGE SCALE GENOMIC DNA]</scope>
    <source>
        <strain evidence="3 4">NML 150081</strain>
    </source>
</reference>
<keyword evidence="2" id="KW-0812">Transmembrane</keyword>
<sequence length="156" mass="15906">MASTAATRTRRGHLGLLRGVLLGGLLVAAVITGLLAMHTLNLHGTPAAHAATAAVSVTDSGEARQGAAHHDTASAHATSGTTHDPGGSCTDCGSDGHLGMAMACVLALLLALLVLVLPRILPGWPRTAPRSLPIARFFDRGLSRAPSLQVLCISRT</sequence>
<organism evidence="3 4">
    <name type="scientific">Parenemella sanctibonifatiensis</name>
    <dbReference type="NCBI Taxonomy" id="2016505"/>
    <lineage>
        <taxon>Bacteria</taxon>
        <taxon>Bacillati</taxon>
        <taxon>Actinomycetota</taxon>
        <taxon>Actinomycetes</taxon>
        <taxon>Propionibacteriales</taxon>
        <taxon>Propionibacteriaceae</taxon>
        <taxon>Parenemella</taxon>
    </lineage>
</organism>
<name>A0A255ET66_9ACTN</name>
<protein>
    <submittedName>
        <fullName evidence="3">DUF2946 domain-containing protein</fullName>
    </submittedName>
</protein>
<dbReference type="EMBL" id="NMVJ01000001">
    <property type="protein sequence ID" value="OYN92795.1"/>
    <property type="molecule type" value="Genomic_DNA"/>
</dbReference>